<dbReference type="Pfam" id="PF17940">
    <property type="entry name" value="TetR_C_31"/>
    <property type="match status" value="1"/>
</dbReference>
<feature type="region of interest" description="Disordered" evidence="3">
    <location>
        <begin position="1"/>
        <end position="20"/>
    </location>
</feature>
<dbReference type="EMBL" id="CP022433">
    <property type="protein sequence ID" value="ASN22747.1"/>
    <property type="molecule type" value="Genomic_DNA"/>
</dbReference>
<evidence type="ECO:0000313" key="6">
    <source>
        <dbReference type="Proteomes" id="UP000031501"/>
    </source>
</evidence>
<evidence type="ECO:0000256" key="2">
    <source>
        <dbReference type="PROSITE-ProRule" id="PRU00335"/>
    </source>
</evidence>
<dbReference type="GO" id="GO:0003700">
    <property type="term" value="F:DNA-binding transcription factor activity"/>
    <property type="evidence" value="ECO:0007669"/>
    <property type="project" value="TreeGrafter"/>
</dbReference>
<accession>A0A221NRZ6</accession>
<dbReference type="InterPro" id="IPR009057">
    <property type="entry name" value="Homeodomain-like_sf"/>
</dbReference>
<dbReference type="AlphaFoldDB" id="A0A221NRZ6"/>
<evidence type="ECO:0000256" key="1">
    <source>
        <dbReference type="ARBA" id="ARBA00023125"/>
    </source>
</evidence>
<dbReference type="RefSeq" id="WP_039654364.1">
    <property type="nucleotide sequence ID" value="NZ_CP022433.1"/>
</dbReference>
<sequence>MATSQPGAKRRQRGPTDPDRRDRIARAAITVVTEQGIDALTHRTVAAAAGVPLGSTTYHFRTLDDLVAAALAEAAARSVAALRAWAEALPADADLATELADFVVRSVGEKRGDTMAENNLYALALIRPHLRQAAVNWDNAVAEVLGQLTDPLTGRMAGALLCGLLMQAVLTSEPPARADVEALISRALHGGAAHGTPPE</sequence>
<dbReference type="InterPro" id="IPR001647">
    <property type="entry name" value="HTH_TetR"/>
</dbReference>
<name>A0A221NRZ6_9ACTN</name>
<proteinExistence type="predicted"/>
<dbReference type="Gene3D" id="1.10.357.10">
    <property type="entry name" value="Tetracycline Repressor, domain 2"/>
    <property type="match status" value="1"/>
</dbReference>
<dbReference type="GO" id="GO:0000976">
    <property type="term" value="F:transcription cis-regulatory region binding"/>
    <property type="evidence" value="ECO:0007669"/>
    <property type="project" value="TreeGrafter"/>
</dbReference>
<dbReference type="Pfam" id="PF00440">
    <property type="entry name" value="TetR_N"/>
    <property type="match status" value="1"/>
</dbReference>
<feature type="domain" description="HTH tetR-type" evidence="4">
    <location>
        <begin position="18"/>
        <end position="78"/>
    </location>
</feature>
<feature type="DNA-binding region" description="H-T-H motif" evidence="2">
    <location>
        <begin position="41"/>
        <end position="60"/>
    </location>
</feature>
<dbReference type="PANTHER" id="PTHR30055:SF231">
    <property type="entry name" value="TRANSCRIPTIONAL REGULATORY PROTEIN (PROBABLY DEOR-FAMILY)-RELATED"/>
    <property type="match status" value="1"/>
</dbReference>
<gene>
    <name evidence="5" type="ORF">LK07_00425</name>
</gene>
<evidence type="ECO:0000313" key="5">
    <source>
        <dbReference type="EMBL" id="ASN22747.1"/>
    </source>
</evidence>
<dbReference type="SUPFAM" id="SSF46689">
    <property type="entry name" value="Homeodomain-like"/>
    <property type="match status" value="1"/>
</dbReference>
<organism evidence="5 6">
    <name type="scientific">Streptomyces pluripotens</name>
    <dbReference type="NCBI Taxonomy" id="1355015"/>
    <lineage>
        <taxon>Bacteria</taxon>
        <taxon>Bacillati</taxon>
        <taxon>Actinomycetota</taxon>
        <taxon>Actinomycetes</taxon>
        <taxon>Kitasatosporales</taxon>
        <taxon>Streptomycetaceae</taxon>
        <taxon>Streptomyces</taxon>
    </lineage>
</organism>
<keyword evidence="6" id="KW-1185">Reference proteome</keyword>
<dbReference type="PANTHER" id="PTHR30055">
    <property type="entry name" value="HTH-TYPE TRANSCRIPTIONAL REGULATOR RUTR"/>
    <property type="match status" value="1"/>
</dbReference>
<dbReference type="InterPro" id="IPR041583">
    <property type="entry name" value="TetR_C_31"/>
</dbReference>
<protein>
    <submittedName>
        <fullName evidence="5">TetR family transcriptional regulator</fullName>
    </submittedName>
</protein>
<evidence type="ECO:0000259" key="4">
    <source>
        <dbReference type="PROSITE" id="PS50977"/>
    </source>
</evidence>
<dbReference type="InterPro" id="IPR050109">
    <property type="entry name" value="HTH-type_TetR-like_transc_reg"/>
</dbReference>
<evidence type="ECO:0000256" key="3">
    <source>
        <dbReference type="SAM" id="MobiDB-lite"/>
    </source>
</evidence>
<reference evidence="5 6" key="1">
    <citation type="submission" date="2017-07" db="EMBL/GenBank/DDBJ databases">
        <title>Genome sequence of Streptomyces pluripotens MUSC 137T.</title>
        <authorList>
            <person name="Ser H.-L."/>
            <person name="Lee L.-H."/>
        </authorList>
    </citation>
    <scope>NUCLEOTIDE SEQUENCE [LARGE SCALE GENOMIC DNA]</scope>
    <source>
        <strain evidence="5 6">MUSC 137</strain>
    </source>
</reference>
<dbReference type="PROSITE" id="PS50977">
    <property type="entry name" value="HTH_TETR_2"/>
    <property type="match status" value="1"/>
</dbReference>
<keyword evidence="1 2" id="KW-0238">DNA-binding</keyword>
<dbReference type="Proteomes" id="UP000031501">
    <property type="component" value="Chromosome"/>
</dbReference>